<dbReference type="GO" id="GO:0005634">
    <property type="term" value="C:nucleus"/>
    <property type="evidence" value="ECO:0007669"/>
    <property type="project" value="TreeGrafter"/>
</dbReference>
<reference evidence="8" key="3">
    <citation type="submission" date="2015-06" db="UniProtKB">
        <authorList>
            <consortium name="EnsemblMetazoa"/>
        </authorList>
    </citation>
    <scope>IDENTIFICATION</scope>
</reference>
<dbReference type="CDD" id="cd16660">
    <property type="entry name" value="RING-Ubox_RNF37"/>
    <property type="match status" value="1"/>
</dbReference>
<dbReference type="PROSITE" id="PS50089">
    <property type="entry name" value="ZF_RING_2"/>
    <property type="match status" value="1"/>
</dbReference>
<dbReference type="EMBL" id="AMQN01011781">
    <property type="status" value="NOT_ANNOTATED_CDS"/>
    <property type="molecule type" value="Genomic_DNA"/>
</dbReference>
<organism evidence="7">
    <name type="scientific">Capitella teleta</name>
    <name type="common">Polychaete worm</name>
    <dbReference type="NCBI Taxonomy" id="283909"/>
    <lineage>
        <taxon>Eukaryota</taxon>
        <taxon>Metazoa</taxon>
        <taxon>Spiralia</taxon>
        <taxon>Lophotrochozoa</taxon>
        <taxon>Annelida</taxon>
        <taxon>Polychaeta</taxon>
        <taxon>Sedentaria</taxon>
        <taxon>Scolecida</taxon>
        <taxon>Capitellidae</taxon>
        <taxon>Capitella</taxon>
    </lineage>
</organism>
<dbReference type="SMART" id="SM00504">
    <property type="entry name" value="Ubox"/>
    <property type="match status" value="1"/>
</dbReference>
<evidence type="ECO:0000256" key="1">
    <source>
        <dbReference type="ARBA" id="ARBA00022723"/>
    </source>
</evidence>
<feature type="domain" description="U-box" evidence="6">
    <location>
        <begin position="270"/>
        <end position="350"/>
    </location>
</feature>
<dbReference type="Gene3D" id="3.30.40.10">
    <property type="entry name" value="Zinc/RING finger domain, C3HC4 (zinc finger)"/>
    <property type="match status" value="2"/>
</dbReference>
<dbReference type="PANTHER" id="PTHR13492">
    <property type="entry name" value="RING FINGER PROTEIN 37"/>
    <property type="match status" value="1"/>
</dbReference>
<evidence type="ECO:0000256" key="2">
    <source>
        <dbReference type="ARBA" id="ARBA00022771"/>
    </source>
</evidence>
<sequence>MAQGVSNLKINTVKSVLMATAVAPAGEMAFNFCLPQLKPNLTCDKPSTDGYEVTNLASSSVLNNGFMPASFIKPPYCISITFPCPIELHKIVFNGKVRRQTVQAVEIFSGIDLSSANVKNNRLLNSRNLPVIDLCPLRVNKLIARATQKENHVFVFENTAFRRAKRFAGLRQMPGKHYLECSTPHRLNSYDQRYLMGVTEIGVKVVYAGDGGMGAIQWLEIWGQPARNTMSVLIEKILMIHADICAPKESEKSLPPPVRIDERGSIPEELIPDDFVDPLTHDLMTFPILLPCGQSIDSTTHEKYIDQEAKWGRAPNDPFTGQPYSESSKFIPNCALKARIDEFLLRNSEKLQQYRLDTNHAARSSKTVSVLLENPVNSAPPQAIKRSLPDDTLTCRSAKVPRLKPACSTALTTFRARRPAATHQDELSNSLDAALMGTLSSLPSFLKSSTHSQPSTSSCAKCANASSDSYRLPCSHIVCRTCALHIRQKGGCATCPSCSATVDASKITKCHGNRE</sequence>
<evidence type="ECO:0000313" key="7">
    <source>
        <dbReference type="EMBL" id="ELT95522.1"/>
    </source>
</evidence>
<keyword evidence="9" id="KW-1185">Reference proteome</keyword>
<accession>R7TPM6</accession>
<dbReference type="InterPro" id="IPR003613">
    <property type="entry name" value="Ubox_domain"/>
</dbReference>
<dbReference type="OrthoDB" id="20295at2759"/>
<evidence type="ECO:0000313" key="8">
    <source>
        <dbReference type="EnsemblMetazoa" id="CapteP186092"/>
    </source>
</evidence>
<dbReference type="InterPro" id="IPR013083">
    <property type="entry name" value="Znf_RING/FYVE/PHD"/>
</dbReference>
<dbReference type="PROSITE" id="PS51698">
    <property type="entry name" value="U_BOX"/>
    <property type="match status" value="1"/>
</dbReference>
<reference evidence="9" key="1">
    <citation type="submission" date="2012-12" db="EMBL/GenBank/DDBJ databases">
        <authorList>
            <person name="Hellsten U."/>
            <person name="Grimwood J."/>
            <person name="Chapman J.A."/>
            <person name="Shapiro H."/>
            <person name="Aerts A."/>
            <person name="Otillar R.P."/>
            <person name="Terry A.Y."/>
            <person name="Boore J.L."/>
            <person name="Simakov O."/>
            <person name="Marletaz F."/>
            <person name="Cho S.-J."/>
            <person name="Edsinger-Gonzales E."/>
            <person name="Havlak P."/>
            <person name="Kuo D.-H."/>
            <person name="Larsson T."/>
            <person name="Lv J."/>
            <person name="Arendt D."/>
            <person name="Savage R."/>
            <person name="Osoegawa K."/>
            <person name="de Jong P."/>
            <person name="Lindberg D.R."/>
            <person name="Seaver E.C."/>
            <person name="Weisblat D.A."/>
            <person name="Putnam N.H."/>
            <person name="Grigoriev I.V."/>
            <person name="Rokhsar D.S."/>
        </authorList>
    </citation>
    <scope>NUCLEOTIDE SEQUENCE</scope>
    <source>
        <strain evidence="9">I ESC-2004</strain>
    </source>
</reference>
<dbReference type="InterPro" id="IPR039925">
    <property type="entry name" value="RNF37_RING-Ubox"/>
</dbReference>
<dbReference type="GO" id="GO:0000209">
    <property type="term" value="P:protein polyubiquitination"/>
    <property type="evidence" value="ECO:0007669"/>
    <property type="project" value="TreeGrafter"/>
</dbReference>
<evidence type="ECO:0000259" key="6">
    <source>
        <dbReference type="PROSITE" id="PS51698"/>
    </source>
</evidence>
<evidence type="ECO:0000256" key="3">
    <source>
        <dbReference type="ARBA" id="ARBA00022833"/>
    </source>
</evidence>
<evidence type="ECO:0000256" key="4">
    <source>
        <dbReference type="PROSITE-ProRule" id="PRU00175"/>
    </source>
</evidence>
<dbReference type="InterPro" id="IPR039847">
    <property type="entry name" value="Ubox5"/>
</dbReference>
<keyword evidence="3" id="KW-0862">Zinc</keyword>
<dbReference type="HOGENOM" id="CLU_038691_0_0_1"/>
<proteinExistence type="predicted"/>
<protein>
    <recommendedName>
        <fullName evidence="10">U-box domain-containing protein</fullName>
    </recommendedName>
</protein>
<dbReference type="EnsemblMetazoa" id="CapteT186092">
    <property type="protein sequence ID" value="CapteP186092"/>
    <property type="gene ID" value="CapteG186092"/>
</dbReference>
<reference evidence="7 9" key="2">
    <citation type="journal article" date="2013" name="Nature">
        <title>Insights into bilaterian evolution from three spiralian genomes.</title>
        <authorList>
            <person name="Simakov O."/>
            <person name="Marletaz F."/>
            <person name="Cho S.J."/>
            <person name="Edsinger-Gonzales E."/>
            <person name="Havlak P."/>
            <person name="Hellsten U."/>
            <person name="Kuo D.H."/>
            <person name="Larsson T."/>
            <person name="Lv J."/>
            <person name="Arendt D."/>
            <person name="Savage R."/>
            <person name="Osoegawa K."/>
            <person name="de Jong P."/>
            <person name="Grimwood J."/>
            <person name="Chapman J.A."/>
            <person name="Shapiro H."/>
            <person name="Aerts A."/>
            <person name="Otillar R.P."/>
            <person name="Terry A.Y."/>
            <person name="Boore J.L."/>
            <person name="Grigoriev I.V."/>
            <person name="Lindberg D.R."/>
            <person name="Seaver E.C."/>
            <person name="Weisblat D.A."/>
            <person name="Putnam N.H."/>
            <person name="Rokhsar D.S."/>
        </authorList>
    </citation>
    <scope>NUCLEOTIDE SEQUENCE</scope>
    <source>
        <strain evidence="7 9">I ESC-2004</strain>
    </source>
</reference>
<dbReference type="Pfam" id="PF19318">
    <property type="entry name" value="DUF5918"/>
    <property type="match status" value="1"/>
</dbReference>
<dbReference type="InterPro" id="IPR017907">
    <property type="entry name" value="Znf_RING_CS"/>
</dbReference>
<dbReference type="AlphaFoldDB" id="R7TPM6"/>
<evidence type="ECO:0000313" key="9">
    <source>
        <dbReference type="Proteomes" id="UP000014760"/>
    </source>
</evidence>
<dbReference type="FunCoup" id="R7TPM6">
    <property type="interactions" value="1219"/>
</dbReference>
<dbReference type="PROSITE" id="PS00518">
    <property type="entry name" value="ZF_RING_1"/>
    <property type="match status" value="1"/>
</dbReference>
<evidence type="ECO:0000259" key="5">
    <source>
        <dbReference type="PROSITE" id="PS50089"/>
    </source>
</evidence>
<gene>
    <name evidence="7" type="ORF">CAPTEDRAFT_186092</name>
</gene>
<keyword evidence="2 4" id="KW-0863">Zinc-finger</keyword>
<dbReference type="InterPro" id="IPR001841">
    <property type="entry name" value="Znf_RING"/>
</dbReference>
<dbReference type="Pfam" id="PF04564">
    <property type="entry name" value="U-box"/>
    <property type="match status" value="1"/>
</dbReference>
<dbReference type="GO" id="GO:0031625">
    <property type="term" value="F:ubiquitin protein ligase binding"/>
    <property type="evidence" value="ECO:0007669"/>
    <property type="project" value="TreeGrafter"/>
</dbReference>
<dbReference type="OMA" id="FKKEPMY"/>
<dbReference type="Proteomes" id="UP000014760">
    <property type="component" value="Unassembled WGS sequence"/>
</dbReference>
<keyword evidence="1" id="KW-0479">Metal-binding</keyword>
<dbReference type="SUPFAM" id="SSF57850">
    <property type="entry name" value="RING/U-box"/>
    <property type="match status" value="2"/>
</dbReference>
<feature type="domain" description="RING-type" evidence="5">
    <location>
        <begin position="459"/>
        <end position="499"/>
    </location>
</feature>
<dbReference type="STRING" id="283909.R7TPM6"/>
<dbReference type="GO" id="GO:0034450">
    <property type="term" value="F:ubiquitin-ubiquitin ligase activity"/>
    <property type="evidence" value="ECO:0007669"/>
    <property type="project" value="TreeGrafter"/>
</dbReference>
<dbReference type="EMBL" id="KB309099">
    <property type="protein sequence ID" value="ELT95522.1"/>
    <property type="molecule type" value="Genomic_DNA"/>
</dbReference>
<dbReference type="GO" id="GO:0008270">
    <property type="term" value="F:zinc ion binding"/>
    <property type="evidence" value="ECO:0007669"/>
    <property type="project" value="UniProtKB-KW"/>
</dbReference>
<name>R7TPM6_CAPTE</name>
<dbReference type="InterPro" id="IPR045696">
    <property type="entry name" value="Ubox5_N"/>
</dbReference>
<evidence type="ECO:0008006" key="10">
    <source>
        <dbReference type="Google" id="ProtNLM"/>
    </source>
</evidence>
<dbReference type="PANTHER" id="PTHR13492:SF2">
    <property type="entry name" value="RING FINGER PROTEIN 37"/>
    <property type="match status" value="1"/>
</dbReference>